<dbReference type="Pfam" id="PF13472">
    <property type="entry name" value="Lipase_GDSL_2"/>
    <property type="match status" value="1"/>
</dbReference>
<feature type="domain" description="SGNH hydrolase-type esterase" evidence="1">
    <location>
        <begin position="39"/>
        <end position="234"/>
    </location>
</feature>
<organism evidence="2 3">
    <name type="scientific">Streptomyces ficellus</name>
    <dbReference type="NCBI Taxonomy" id="1977088"/>
    <lineage>
        <taxon>Bacteria</taxon>
        <taxon>Bacillati</taxon>
        <taxon>Actinomycetota</taxon>
        <taxon>Actinomycetes</taxon>
        <taxon>Kitasatosporales</taxon>
        <taxon>Streptomycetaceae</taxon>
        <taxon>Streptomyces</taxon>
    </lineage>
</organism>
<protein>
    <submittedName>
        <fullName evidence="2">GDSL-type esterase/lipase family protein</fullName>
    </submittedName>
</protein>
<evidence type="ECO:0000313" key="2">
    <source>
        <dbReference type="EMBL" id="MDN3294097.1"/>
    </source>
</evidence>
<dbReference type="SUPFAM" id="SSF52266">
    <property type="entry name" value="SGNH hydrolase"/>
    <property type="match status" value="1"/>
</dbReference>
<sequence>MEHRLGILRQVRHPAWYYLTAVDVSAEPPAGGAPSALMVFGDSLFDGVGTRPGTDGRFSDKLVERLVASHSPRGMVNASLAGNSLLHDSPCYGPKGTSRFEKELRSRTGVSTVFIHLGGNDIATAAVGDMCMANHRPVTAQELIAGHRRLIRLAHEYGVKAIGVTVLPLMGAVFPFTDDRGERVRQKLNHWIRTSGEYDAVVDADRTLADPGTPTRSRPGYVPEDGLHPNDAGYLAMSSQIDLNIL</sequence>
<dbReference type="InterPro" id="IPR013830">
    <property type="entry name" value="SGNH_hydro"/>
</dbReference>
<gene>
    <name evidence="2" type="ORF">QWM81_08555</name>
</gene>
<dbReference type="EMBL" id="JAUEPL010000008">
    <property type="protein sequence ID" value="MDN3294097.1"/>
    <property type="molecule type" value="Genomic_DNA"/>
</dbReference>
<dbReference type="Proteomes" id="UP001174050">
    <property type="component" value="Unassembled WGS sequence"/>
</dbReference>
<comment type="caution">
    <text evidence="2">The sequence shown here is derived from an EMBL/GenBank/DDBJ whole genome shotgun (WGS) entry which is preliminary data.</text>
</comment>
<reference evidence="2" key="1">
    <citation type="submission" date="2023-06" db="EMBL/GenBank/DDBJ databases">
        <title>WGS-Sequencing of Streptomyces ficellus isolate 21 collected from sand in Gara Djebilet Iron Mine in Algeria.</title>
        <authorList>
            <person name="Zegers G.P."/>
            <person name="Gomez A."/>
            <person name="Gueddou A."/>
            <person name="Zahara A.F."/>
            <person name="Worth M."/>
            <person name="Sevigny J.L."/>
            <person name="Tisa L."/>
        </authorList>
    </citation>
    <scope>NUCLEOTIDE SEQUENCE</scope>
    <source>
        <strain evidence="2">AS11</strain>
    </source>
</reference>
<proteinExistence type="predicted"/>
<dbReference type="InterPro" id="IPR036514">
    <property type="entry name" value="SGNH_hydro_sf"/>
</dbReference>
<name>A0ABT7Z3M7_9ACTN</name>
<keyword evidence="3" id="KW-1185">Reference proteome</keyword>
<evidence type="ECO:0000313" key="3">
    <source>
        <dbReference type="Proteomes" id="UP001174050"/>
    </source>
</evidence>
<accession>A0ABT7Z3M7</accession>
<dbReference type="RefSeq" id="WP_290111104.1">
    <property type="nucleotide sequence ID" value="NZ_JAUEPL010000008.1"/>
</dbReference>
<dbReference type="PANTHER" id="PTHR43784">
    <property type="entry name" value="GDSL-LIKE LIPASE/ACYLHYDROLASE, PUTATIVE (AFU_ORTHOLOGUE AFUA_2G00820)-RELATED"/>
    <property type="match status" value="1"/>
</dbReference>
<dbReference type="Gene3D" id="3.40.50.1110">
    <property type="entry name" value="SGNH hydrolase"/>
    <property type="match status" value="1"/>
</dbReference>
<evidence type="ECO:0000259" key="1">
    <source>
        <dbReference type="Pfam" id="PF13472"/>
    </source>
</evidence>
<dbReference type="InterPro" id="IPR053140">
    <property type="entry name" value="GDSL_Rv0518-like"/>
</dbReference>
<dbReference type="PANTHER" id="PTHR43784:SF2">
    <property type="entry name" value="GDSL-LIKE LIPASE_ACYLHYDROLASE, PUTATIVE (AFU_ORTHOLOGUE AFUA_2G00820)-RELATED"/>
    <property type="match status" value="1"/>
</dbReference>